<dbReference type="PANTHER" id="PTHR43081:SF19">
    <property type="entry name" value="PH-SENSITIVE ADENYLATE CYCLASE RV1264"/>
    <property type="match status" value="1"/>
</dbReference>
<proteinExistence type="predicted"/>
<evidence type="ECO:0000259" key="1">
    <source>
        <dbReference type="PROSITE" id="PS50125"/>
    </source>
</evidence>
<dbReference type="EMBL" id="UINC01176223">
    <property type="protein sequence ID" value="SVD83253.1"/>
    <property type="molecule type" value="Genomic_DNA"/>
</dbReference>
<feature type="domain" description="Guanylate cyclase" evidence="1">
    <location>
        <begin position="10"/>
        <end position="63"/>
    </location>
</feature>
<organism evidence="2">
    <name type="scientific">marine metagenome</name>
    <dbReference type="NCBI Taxonomy" id="408172"/>
    <lineage>
        <taxon>unclassified sequences</taxon>
        <taxon>metagenomes</taxon>
        <taxon>ecological metagenomes</taxon>
    </lineage>
</organism>
<dbReference type="Gene3D" id="3.30.70.1230">
    <property type="entry name" value="Nucleotide cyclase"/>
    <property type="match status" value="1"/>
</dbReference>
<dbReference type="PANTHER" id="PTHR43081">
    <property type="entry name" value="ADENYLATE CYCLASE, TERMINAL-DIFFERENTIATION SPECIFIC-RELATED"/>
    <property type="match status" value="1"/>
</dbReference>
<gene>
    <name evidence="2" type="ORF">METZ01_LOCUS436107</name>
</gene>
<dbReference type="PROSITE" id="PS50125">
    <property type="entry name" value="GUANYLATE_CYCLASE_2"/>
    <property type="match status" value="1"/>
</dbReference>
<name>A0A382YJ23_9ZZZZ</name>
<dbReference type="InterPro" id="IPR050697">
    <property type="entry name" value="Adenylyl/Guanylyl_Cyclase_3/4"/>
</dbReference>
<dbReference type="GO" id="GO:0035556">
    <property type="term" value="P:intracellular signal transduction"/>
    <property type="evidence" value="ECO:0007669"/>
    <property type="project" value="InterPro"/>
</dbReference>
<evidence type="ECO:0000313" key="2">
    <source>
        <dbReference type="EMBL" id="SVD83253.1"/>
    </source>
</evidence>
<dbReference type="GO" id="GO:0006171">
    <property type="term" value="P:cAMP biosynthetic process"/>
    <property type="evidence" value="ECO:0007669"/>
    <property type="project" value="TreeGrafter"/>
</dbReference>
<reference evidence="2" key="1">
    <citation type="submission" date="2018-05" db="EMBL/GenBank/DDBJ databases">
        <authorList>
            <person name="Lanie J.A."/>
            <person name="Ng W.-L."/>
            <person name="Kazmierczak K.M."/>
            <person name="Andrzejewski T.M."/>
            <person name="Davidsen T.M."/>
            <person name="Wayne K.J."/>
            <person name="Tettelin H."/>
            <person name="Glass J.I."/>
            <person name="Rusch D."/>
            <person name="Podicherti R."/>
            <person name="Tsui H.-C.T."/>
            <person name="Winkler M.E."/>
        </authorList>
    </citation>
    <scope>NUCLEOTIDE SEQUENCE</scope>
</reference>
<dbReference type="InterPro" id="IPR029787">
    <property type="entry name" value="Nucleotide_cyclase"/>
</dbReference>
<protein>
    <recommendedName>
        <fullName evidence="1">Guanylate cyclase domain-containing protein</fullName>
    </recommendedName>
</protein>
<dbReference type="Pfam" id="PF00211">
    <property type="entry name" value="Guanylate_cyc"/>
    <property type="match status" value="1"/>
</dbReference>
<dbReference type="AlphaFoldDB" id="A0A382YJ23"/>
<accession>A0A382YJ23</accession>
<feature type="non-terminal residue" evidence="2">
    <location>
        <position position="79"/>
    </location>
</feature>
<dbReference type="InterPro" id="IPR001054">
    <property type="entry name" value="A/G_cyclase"/>
</dbReference>
<sequence>MTEPTRKLAAIVFTDIVGFTKLTAKDQSKASGLIKQQRGLFRPIVDSYNGTWVKEMGDGLILTFDTVTDAVNCCIKLQE</sequence>
<dbReference type="SUPFAM" id="SSF55073">
    <property type="entry name" value="Nucleotide cyclase"/>
    <property type="match status" value="1"/>
</dbReference>